<evidence type="ECO:0000313" key="5">
    <source>
        <dbReference type="Proteomes" id="UP001164459"/>
    </source>
</evidence>
<protein>
    <recommendedName>
        <fullName evidence="3">Photosynthesis system II assembly factor Ycf48/Hcf136-like domain-containing protein</fullName>
    </recommendedName>
</protein>
<keyword evidence="2" id="KW-0604">Photosystem II</keyword>
<dbReference type="InterPro" id="IPR015943">
    <property type="entry name" value="WD40/YVTN_repeat-like_dom_sf"/>
</dbReference>
<accession>A0ABY7GZ98</accession>
<keyword evidence="5" id="KW-1185">Reference proteome</keyword>
<proteinExistence type="predicted"/>
<dbReference type="EMBL" id="CP114040">
    <property type="protein sequence ID" value="WAS92310.1"/>
    <property type="molecule type" value="Genomic_DNA"/>
</dbReference>
<dbReference type="Pfam" id="PF14870">
    <property type="entry name" value="PSII_BNR"/>
    <property type="match status" value="1"/>
</dbReference>
<gene>
    <name evidence="4" type="ORF">O0S08_39535</name>
</gene>
<name>A0ABY7GZ98_9BACT</name>
<organism evidence="4 5">
    <name type="scientific">Nannocystis punicea</name>
    <dbReference type="NCBI Taxonomy" id="2995304"/>
    <lineage>
        <taxon>Bacteria</taxon>
        <taxon>Pseudomonadati</taxon>
        <taxon>Myxococcota</taxon>
        <taxon>Polyangia</taxon>
        <taxon>Nannocystales</taxon>
        <taxon>Nannocystaceae</taxon>
        <taxon>Nannocystis</taxon>
    </lineage>
</organism>
<evidence type="ECO:0000256" key="1">
    <source>
        <dbReference type="ARBA" id="ARBA00022531"/>
    </source>
</evidence>
<reference evidence="4" key="1">
    <citation type="submission" date="2022-11" db="EMBL/GenBank/DDBJ databases">
        <title>Minimal conservation of predation-associated metabolite biosynthetic gene clusters underscores biosynthetic potential of Myxococcota including descriptions for ten novel species: Archangium lansinium sp. nov., Myxococcus landrumus sp. nov., Nannocystis bai.</title>
        <authorList>
            <person name="Ahearne A."/>
            <person name="Stevens C."/>
            <person name="Dowd S."/>
        </authorList>
    </citation>
    <scope>NUCLEOTIDE SEQUENCE</scope>
    <source>
        <strain evidence="4">Fl3</strain>
    </source>
</reference>
<feature type="domain" description="Photosynthesis system II assembly factor Ycf48/Hcf136-like" evidence="3">
    <location>
        <begin position="82"/>
        <end position="191"/>
    </location>
</feature>
<keyword evidence="1" id="KW-0602">Photosynthesis</keyword>
<dbReference type="SUPFAM" id="SSF110296">
    <property type="entry name" value="Oligoxyloglucan reducing end-specific cellobiohydrolase"/>
    <property type="match status" value="1"/>
</dbReference>
<dbReference type="Gene3D" id="2.130.10.10">
    <property type="entry name" value="YVTN repeat-like/Quinoprotein amine dehydrogenase"/>
    <property type="match status" value="2"/>
</dbReference>
<dbReference type="PANTHER" id="PTHR47199">
    <property type="entry name" value="PHOTOSYSTEM II STABILITY/ASSEMBLY FACTOR HCF136, CHLOROPLASTIC"/>
    <property type="match status" value="1"/>
</dbReference>
<sequence length="325" mass="34724">MSTLLALTFVPGLGCGGEDCDFWKSASQDRRIRLARGPLALGTGGALFVQQPVATSPFVEFAEVPSDIDAELFGAFVPTSPSRSRWFVVGEAGTIRGSEDHGETWQAPATEPIAEDLHAVRFACTRPRFGMIAGDSGALLRTLDGGTTWERLDSGTALPLRDIAVLDDQLAVAVGDGGTLLRSIDGGAAWEPVPLATKAILRSLDFGPCLNPENHTESTGVVVGDADTVFFTRDRGATWEAAELPLADFPRQVQLLDMYAGSPVYARLLVGSSILTWEVGTARLTTHHRLPGEVLSYDAFADEEYAIAEGMLFVRPGPEHCLGPI</sequence>
<dbReference type="Proteomes" id="UP001164459">
    <property type="component" value="Chromosome"/>
</dbReference>
<evidence type="ECO:0000259" key="3">
    <source>
        <dbReference type="Pfam" id="PF14870"/>
    </source>
</evidence>
<dbReference type="RefSeq" id="WP_269034659.1">
    <property type="nucleotide sequence ID" value="NZ_CP114040.1"/>
</dbReference>
<dbReference type="InterPro" id="IPR028203">
    <property type="entry name" value="PSII_CF48-like_dom"/>
</dbReference>
<evidence type="ECO:0000313" key="4">
    <source>
        <dbReference type="EMBL" id="WAS92310.1"/>
    </source>
</evidence>
<dbReference type="PANTHER" id="PTHR47199:SF2">
    <property type="entry name" value="PHOTOSYSTEM II STABILITY_ASSEMBLY FACTOR HCF136, CHLOROPLASTIC"/>
    <property type="match status" value="1"/>
</dbReference>
<evidence type="ECO:0000256" key="2">
    <source>
        <dbReference type="ARBA" id="ARBA00023276"/>
    </source>
</evidence>